<dbReference type="OrthoDB" id="194443at2759"/>
<reference evidence="2 3" key="1">
    <citation type="journal article" date="2014" name="BMC Genomics">
        <title>Genome sequencing of four Aureobasidium pullulans varieties: biotechnological potential, stress tolerance, and description of new species.</title>
        <authorList>
            <person name="Gostin Ar C."/>
            <person name="Ohm R.A."/>
            <person name="Kogej T."/>
            <person name="Sonjak S."/>
            <person name="Turk M."/>
            <person name="Zajc J."/>
            <person name="Zalar P."/>
            <person name="Grube M."/>
            <person name="Sun H."/>
            <person name="Han J."/>
            <person name="Sharma A."/>
            <person name="Chiniquy J."/>
            <person name="Ngan C.Y."/>
            <person name="Lipzen A."/>
            <person name="Barry K."/>
            <person name="Grigoriev I.V."/>
            <person name="Gunde-Cimerman N."/>
        </authorList>
    </citation>
    <scope>NUCLEOTIDE SEQUENCE [LARGE SCALE GENOMIC DNA]</scope>
    <source>
        <strain evidence="2 3">CBS 147.97</strain>
    </source>
</reference>
<dbReference type="Proteomes" id="UP000027730">
    <property type="component" value="Unassembled WGS sequence"/>
</dbReference>
<protein>
    <recommendedName>
        <fullName evidence="1">BTB domain-containing protein</fullName>
    </recommendedName>
</protein>
<dbReference type="EMBL" id="KL584703">
    <property type="protein sequence ID" value="KEQ76856.1"/>
    <property type="molecule type" value="Genomic_DNA"/>
</dbReference>
<dbReference type="PROSITE" id="PS50097">
    <property type="entry name" value="BTB"/>
    <property type="match status" value="1"/>
</dbReference>
<feature type="non-terminal residue" evidence="2">
    <location>
        <position position="1"/>
    </location>
</feature>
<evidence type="ECO:0000313" key="2">
    <source>
        <dbReference type="EMBL" id="KEQ76856.1"/>
    </source>
</evidence>
<sequence>VASIHADNPGSKTPMPADIQTTVLRAGVTHKRFPVPNYLLTSKVPFFNKLLSATPSPTEEQLTFEDLDEFAFALFSRWLHGGKLQGPYDFHSVQHYLCLYVIGQRWDVEALCNDTMDLVRLYYHKNNMTAPTFRLEYVYAFTKTPNHMRKFLAETAAFRALCGEPAAKGVYLSDSMKTLINKGGDFSVDYAHSLIKLTKEDFPDPRKGSKCDWHEHADGKLCAKDDVEPYMTP</sequence>
<dbReference type="HOGENOM" id="CLU_071623_0_0_1"/>
<evidence type="ECO:0000313" key="3">
    <source>
        <dbReference type="Proteomes" id="UP000027730"/>
    </source>
</evidence>
<evidence type="ECO:0000259" key="1">
    <source>
        <dbReference type="PROSITE" id="PS50097"/>
    </source>
</evidence>
<dbReference type="InterPro" id="IPR011333">
    <property type="entry name" value="SKP1/BTB/POZ_sf"/>
</dbReference>
<dbReference type="InterPro" id="IPR000210">
    <property type="entry name" value="BTB/POZ_dom"/>
</dbReference>
<name>A0A074XQI0_9PEZI</name>
<dbReference type="AlphaFoldDB" id="A0A074XQI0"/>
<keyword evidence="3" id="KW-1185">Reference proteome</keyword>
<dbReference type="GeneID" id="25408859"/>
<dbReference type="Gene3D" id="3.30.710.10">
    <property type="entry name" value="Potassium Channel Kv1.1, Chain A"/>
    <property type="match status" value="1"/>
</dbReference>
<proteinExistence type="predicted"/>
<dbReference type="RefSeq" id="XP_013430655.1">
    <property type="nucleotide sequence ID" value="XM_013575201.1"/>
</dbReference>
<gene>
    <name evidence="2" type="ORF">M436DRAFT_37555</name>
</gene>
<accession>A0A074XQI0</accession>
<organism evidence="2 3">
    <name type="scientific">Aureobasidium namibiae CBS 147.97</name>
    <dbReference type="NCBI Taxonomy" id="1043004"/>
    <lineage>
        <taxon>Eukaryota</taxon>
        <taxon>Fungi</taxon>
        <taxon>Dikarya</taxon>
        <taxon>Ascomycota</taxon>
        <taxon>Pezizomycotina</taxon>
        <taxon>Dothideomycetes</taxon>
        <taxon>Dothideomycetidae</taxon>
        <taxon>Dothideales</taxon>
        <taxon>Saccotheciaceae</taxon>
        <taxon>Aureobasidium</taxon>
    </lineage>
</organism>
<feature type="domain" description="BTB" evidence="1">
    <location>
        <begin position="17"/>
        <end position="88"/>
    </location>
</feature>